<evidence type="ECO:0000259" key="11">
    <source>
        <dbReference type="PROSITE" id="PS50192"/>
    </source>
</evidence>
<keyword evidence="13" id="KW-1185">Reference proteome</keyword>
<gene>
    <name evidence="12" type="ORF">BSTOLATCC_MIC40584</name>
</gene>
<organism evidence="12 13">
    <name type="scientific">Blepharisma stoltei</name>
    <dbReference type="NCBI Taxonomy" id="1481888"/>
    <lineage>
        <taxon>Eukaryota</taxon>
        <taxon>Sar</taxon>
        <taxon>Alveolata</taxon>
        <taxon>Ciliophora</taxon>
        <taxon>Postciliodesmatophora</taxon>
        <taxon>Heterotrichea</taxon>
        <taxon>Heterotrichida</taxon>
        <taxon>Blepharismidae</taxon>
        <taxon>Blepharisma</taxon>
    </lineage>
</organism>
<dbReference type="GO" id="GO:0048193">
    <property type="term" value="P:Golgi vesicle transport"/>
    <property type="evidence" value="ECO:0007669"/>
    <property type="project" value="InterPro"/>
</dbReference>
<evidence type="ECO:0000256" key="4">
    <source>
        <dbReference type="ARBA" id="ARBA00022692"/>
    </source>
</evidence>
<keyword evidence="7" id="KW-0333">Golgi apparatus</keyword>
<dbReference type="CDD" id="cd15841">
    <property type="entry name" value="SNARE_Qc"/>
    <property type="match status" value="1"/>
</dbReference>
<dbReference type="PROSITE" id="PS50192">
    <property type="entry name" value="T_SNARE"/>
    <property type="match status" value="1"/>
</dbReference>
<dbReference type="InterPro" id="IPR015260">
    <property type="entry name" value="Syntaxin-6/10/61_N"/>
</dbReference>
<keyword evidence="5" id="KW-0653">Protein transport</keyword>
<dbReference type="Gene3D" id="1.20.5.110">
    <property type="match status" value="1"/>
</dbReference>
<dbReference type="GO" id="GO:0015031">
    <property type="term" value="P:protein transport"/>
    <property type="evidence" value="ECO:0007669"/>
    <property type="project" value="UniProtKB-KW"/>
</dbReference>
<evidence type="ECO:0000256" key="6">
    <source>
        <dbReference type="ARBA" id="ARBA00022989"/>
    </source>
</evidence>
<comment type="subcellular location">
    <subcellularLocation>
        <location evidence="1">Golgi apparatus membrane</location>
        <topology evidence="1">Single-pass type IV membrane protein</topology>
    </subcellularLocation>
</comment>
<feature type="coiled-coil region" evidence="9">
    <location>
        <begin position="77"/>
        <end position="104"/>
    </location>
</feature>
<keyword evidence="3" id="KW-0813">Transport</keyword>
<evidence type="ECO:0000256" key="7">
    <source>
        <dbReference type="ARBA" id="ARBA00023034"/>
    </source>
</evidence>
<dbReference type="InterPro" id="IPR000727">
    <property type="entry name" value="T_SNARE_dom"/>
</dbReference>
<dbReference type="SUPFAM" id="SSF58038">
    <property type="entry name" value="SNARE fusion complex"/>
    <property type="match status" value="1"/>
</dbReference>
<evidence type="ECO:0000256" key="3">
    <source>
        <dbReference type="ARBA" id="ARBA00022448"/>
    </source>
</evidence>
<keyword evidence="6 10" id="KW-1133">Transmembrane helix</keyword>
<evidence type="ECO:0000256" key="2">
    <source>
        <dbReference type="ARBA" id="ARBA00009063"/>
    </source>
</evidence>
<evidence type="ECO:0000256" key="1">
    <source>
        <dbReference type="ARBA" id="ARBA00004409"/>
    </source>
</evidence>
<evidence type="ECO:0000256" key="10">
    <source>
        <dbReference type="SAM" id="Phobius"/>
    </source>
</evidence>
<evidence type="ECO:0000313" key="12">
    <source>
        <dbReference type="EMBL" id="CAG9326151.1"/>
    </source>
</evidence>
<dbReference type="InterPro" id="IPR010989">
    <property type="entry name" value="SNARE"/>
</dbReference>
<evidence type="ECO:0000256" key="9">
    <source>
        <dbReference type="SAM" id="Coils"/>
    </source>
</evidence>
<sequence>MDDFLKDLDSAQRKKNLLQQFLVERESQQKSGQSVGLLNEKIRGGLSDLTVILDSLQNQVILYDKDPSKYKMAPKEIERRKALVQELEAEFNIIQDKNKEAYRASRNAPVVNIKRDKYGEETAETKNLSNQDLKSAKAQMLKDQDVVVDQLIGVSDNLLVAAQGIGDEVDLHNALLDSVDKNVDHTQAKMDRTQFRMKELIMKSSDSCLLLIVVILIVAIVLVLVLL</sequence>
<comment type="caution">
    <text evidence="12">The sequence shown here is derived from an EMBL/GenBank/DDBJ whole genome shotgun (WGS) entry which is preliminary data.</text>
</comment>
<dbReference type="PANTHER" id="PTHR12791">
    <property type="entry name" value="GOLGI SNARE BET1-RELATED"/>
    <property type="match status" value="1"/>
</dbReference>
<proteinExistence type="inferred from homology"/>
<reference evidence="12" key="1">
    <citation type="submission" date="2021-09" db="EMBL/GenBank/DDBJ databases">
        <authorList>
            <consortium name="AG Swart"/>
            <person name="Singh M."/>
            <person name="Singh A."/>
            <person name="Seah K."/>
            <person name="Emmerich C."/>
        </authorList>
    </citation>
    <scope>NUCLEOTIDE SEQUENCE</scope>
    <source>
        <strain evidence="12">ATCC30299</strain>
    </source>
</reference>
<feature type="domain" description="T-SNARE coiled-coil homology" evidence="11">
    <location>
        <begin position="138"/>
        <end position="200"/>
    </location>
</feature>
<dbReference type="Gene3D" id="1.20.58.90">
    <property type="match status" value="1"/>
</dbReference>
<feature type="transmembrane region" description="Helical" evidence="10">
    <location>
        <begin position="207"/>
        <end position="226"/>
    </location>
</feature>
<evidence type="ECO:0000256" key="5">
    <source>
        <dbReference type="ARBA" id="ARBA00022927"/>
    </source>
</evidence>
<evidence type="ECO:0000313" key="13">
    <source>
        <dbReference type="Proteomes" id="UP001162131"/>
    </source>
</evidence>
<dbReference type="EMBL" id="CAJZBQ010000040">
    <property type="protein sequence ID" value="CAG9326151.1"/>
    <property type="molecule type" value="Genomic_DNA"/>
</dbReference>
<dbReference type="GO" id="GO:0000139">
    <property type="term" value="C:Golgi membrane"/>
    <property type="evidence" value="ECO:0007669"/>
    <property type="project" value="UniProtKB-SubCell"/>
</dbReference>
<accession>A0AAU9JNR3</accession>
<dbReference type="AlphaFoldDB" id="A0AAU9JNR3"/>
<evidence type="ECO:0000256" key="8">
    <source>
        <dbReference type="ARBA" id="ARBA00023136"/>
    </source>
</evidence>
<keyword evidence="4 10" id="KW-0812">Transmembrane</keyword>
<keyword evidence="9" id="KW-0175">Coiled coil</keyword>
<name>A0AAU9JNR3_9CILI</name>
<dbReference type="Pfam" id="PF05739">
    <property type="entry name" value="SNARE"/>
    <property type="match status" value="1"/>
</dbReference>
<comment type="similarity">
    <text evidence="2">Belongs to the syntaxin family.</text>
</comment>
<keyword evidence="8 10" id="KW-0472">Membrane</keyword>
<protein>
    <recommendedName>
        <fullName evidence="11">t-SNARE coiled-coil homology domain-containing protein</fullName>
    </recommendedName>
</protein>
<dbReference type="SUPFAM" id="SSF47661">
    <property type="entry name" value="t-snare proteins"/>
    <property type="match status" value="1"/>
</dbReference>
<dbReference type="Proteomes" id="UP001162131">
    <property type="component" value="Unassembled WGS sequence"/>
</dbReference>
<dbReference type="Pfam" id="PF09177">
    <property type="entry name" value="STX6_10_61_N"/>
    <property type="match status" value="1"/>
</dbReference>